<keyword evidence="13" id="KW-1185">Reference proteome</keyword>
<evidence type="ECO:0000256" key="7">
    <source>
        <dbReference type="ARBA" id="ARBA00022927"/>
    </source>
</evidence>
<organism evidence="12 13">
    <name type="scientific">Algoriphagus zhangzhouensis</name>
    <dbReference type="NCBI Taxonomy" id="1073327"/>
    <lineage>
        <taxon>Bacteria</taxon>
        <taxon>Pseudomonadati</taxon>
        <taxon>Bacteroidota</taxon>
        <taxon>Cytophagia</taxon>
        <taxon>Cytophagales</taxon>
        <taxon>Cyclobacteriaceae</taxon>
        <taxon>Algoriphagus</taxon>
    </lineage>
</organism>
<dbReference type="PRINTS" id="PR01374">
    <property type="entry name" value="TONBPROTEIN"/>
</dbReference>
<keyword evidence="5" id="KW-0997">Cell inner membrane</keyword>
<dbReference type="AlphaFoldDB" id="A0A1M7Z460"/>
<dbReference type="PANTHER" id="PTHR33446:SF2">
    <property type="entry name" value="PROTEIN TONB"/>
    <property type="match status" value="1"/>
</dbReference>
<evidence type="ECO:0000256" key="2">
    <source>
        <dbReference type="ARBA" id="ARBA00006555"/>
    </source>
</evidence>
<feature type="domain" description="TonB C-terminal" evidence="11">
    <location>
        <begin position="43"/>
        <end position="133"/>
    </location>
</feature>
<evidence type="ECO:0000259" key="11">
    <source>
        <dbReference type="PROSITE" id="PS52015"/>
    </source>
</evidence>
<dbReference type="Gene3D" id="3.30.1150.10">
    <property type="match status" value="1"/>
</dbReference>
<dbReference type="OrthoDB" id="9812355at2"/>
<dbReference type="GO" id="GO:0015891">
    <property type="term" value="P:siderophore transport"/>
    <property type="evidence" value="ECO:0007669"/>
    <property type="project" value="InterPro"/>
</dbReference>
<evidence type="ECO:0000256" key="9">
    <source>
        <dbReference type="ARBA" id="ARBA00023136"/>
    </source>
</evidence>
<protein>
    <submittedName>
        <fullName evidence="12">TonB family C-terminal domain-containing protein</fullName>
    </submittedName>
</protein>
<sequence length="133" mass="14595">MKKLSVLSLVLFLTIGLSQISLAQETIKANEVQELDKIPQFKGGMDGLITYLSTNLKYPEAAKEKGIEGTVAVKFVVELDGSVSNVEILRGIGAGCDQEALRVIKESKDWTPGEKDGKKVRTEMRLPINFKLS</sequence>
<dbReference type="NCBIfam" id="TIGR01352">
    <property type="entry name" value="tonB_Cterm"/>
    <property type="match status" value="1"/>
</dbReference>
<evidence type="ECO:0000256" key="8">
    <source>
        <dbReference type="ARBA" id="ARBA00022989"/>
    </source>
</evidence>
<dbReference type="PROSITE" id="PS52015">
    <property type="entry name" value="TONB_CTD"/>
    <property type="match status" value="1"/>
</dbReference>
<comment type="similarity">
    <text evidence="2">Belongs to the TonB family.</text>
</comment>
<keyword evidence="9" id="KW-0472">Membrane</keyword>
<evidence type="ECO:0000256" key="3">
    <source>
        <dbReference type="ARBA" id="ARBA00022448"/>
    </source>
</evidence>
<evidence type="ECO:0000313" key="12">
    <source>
        <dbReference type="EMBL" id="SHO59655.1"/>
    </source>
</evidence>
<reference evidence="13" key="1">
    <citation type="submission" date="2016-12" db="EMBL/GenBank/DDBJ databases">
        <authorList>
            <person name="Varghese N."/>
            <person name="Submissions S."/>
        </authorList>
    </citation>
    <scope>NUCLEOTIDE SEQUENCE [LARGE SCALE GENOMIC DNA]</scope>
    <source>
        <strain evidence="13">DSM 25035</strain>
    </source>
</reference>
<evidence type="ECO:0000256" key="10">
    <source>
        <dbReference type="SAM" id="SignalP"/>
    </source>
</evidence>
<keyword evidence="4" id="KW-1003">Cell membrane</keyword>
<evidence type="ECO:0000256" key="5">
    <source>
        <dbReference type="ARBA" id="ARBA00022519"/>
    </source>
</evidence>
<name>A0A1M7Z460_9BACT</name>
<dbReference type="InterPro" id="IPR051045">
    <property type="entry name" value="TonB-dependent_transducer"/>
</dbReference>
<keyword evidence="10" id="KW-0732">Signal</keyword>
<keyword evidence="6" id="KW-0812">Transmembrane</keyword>
<dbReference type="GO" id="GO:0030288">
    <property type="term" value="C:outer membrane-bounded periplasmic space"/>
    <property type="evidence" value="ECO:0007669"/>
    <property type="project" value="InterPro"/>
</dbReference>
<dbReference type="Pfam" id="PF03544">
    <property type="entry name" value="TonB_C"/>
    <property type="match status" value="1"/>
</dbReference>
<dbReference type="GO" id="GO:0031992">
    <property type="term" value="F:energy transducer activity"/>
    <property type="evidence" value="ECO:0007669"/>
    <property type="project" value="InterPro"/>
</dbReference>
<dbReference type="InterPro" id="IPR003538">
    <property type="entry name" value="TonB"/>
</dbReference>
<dbReference type="STRING" id="1073327.SAMN04488108_0276"/>
<evidence type="ECO:0000256" key="1">
    <source>
        <dbReference type="ARBA" id="ARBA00004383"/>
    </source>
</evidence>
<dbReference type="InterPro" id="IPR006260">
    <property type="entry name" value="TonB/TolA_C"/>
</dbReference>
<feature type="chain" id="PRO_5012025921" evidence="10">
    <location>
        <begin position="24"/>
        <end position="133"/>
    </location>
</feature>
<keyword evidence="8" id="KW-1133">Transmembrane helix</keyword>
<keyword evidence="3" id="KW-0813">Transport</keyword>
<comment type="subcellular location">
    <subcellularLocation>
        <location evidence="1">Cell inner membrane</location>
        <topology evidence="1">Single-pass membrane protein</topology>
        <orientation evidence="1">Periplasmic side</orientation>
    </subcellularLocation>
</comment>
<proteinExistence type="inferred from homology"/>
<feature type="signal peptide" evidence="10">
    <location>
        <begin position="1"/>
        <end position="23"/>
    </location>
</feature>
<dbReference type="Proteomes" id="UP000184609">
    <property type="component" value="Unassembled WGS sequence"/>
</dbReference>
<dbReference type="PANTHER" id="PTHR33446">
    <property type="entry name" value="PROTEIN TONB-RELATED"/>
    <property type="match status" value="1"/>
</dbReference>
<dbReference type="EMBL" id="FRXN01000001">
    <property type="protein sequence ID" value="SHO59655.1"/>
    <property type="molecule type" value="Genomic_DNA"/>
</dbReference>
<dbReference type="SUPFAM" id="SSF74653">
    <property type="entry name" value="TolA/TonB C-terminal domain"/>
    <property type="match status" value="1"/>
</dbReference>
<dbReference type="GO" id="GO:0015031">
    <property type="term" value="P:protein transport"/>
    <property type="evidence" value="ECO:0007669"/>
    <property type="project" value="UniProtKB-KW"/>
</dbReference>
<gene>
    <name evidence="12" type="ORF">SAMN04488108_0276</name>
</gene>
<dbReference type="GO" id="GO:0055085">
    <property type="term" value="P:transmembrane transport"/>
    <property type="evidence" value="ECO:0007669"/>
    <property type="project" value="InterPro"/>
</dbReference>
<accession>A0A1M7Z460</accession>
<keyword evidence="7" id="KW-0653">Protein transport</keyword>
<evidence type="ECO:0000313" key="13">
    <source>
        <dbReference type="Proteomes" id="UP000184609"/>
    </source>
</evidence>
<dbReference type="GO" id="GO:0098797">
    <property type="term" value="C:plasma membrane protein complex"/>
    <property type="evidence" value="ECO:0007669"/>
    <property type="project" value="TreeGrafter"/>
</dbReference>
<evidence type="ECO:0000256" key="6">
    <source>
        <dbReference type="ARBA" id="ARBA00022692"/>
    </source>
</evidence>
<dbReference type="RefSeq" id="WP_073569958.1">
    <property type="nucleotide sequence ID" value="NZ_FRXN01000001.1"/>
</dbReference>
<dbReference type="InterPro" id="IPR037682">
    <property type="entry name" value="TonB_C"/>
</dbReference>
<evidence type="ECO:0000256" key="4">
    <source>
        <dbReference type="ARBA" id="ARBA00022475"/>
    </source>
</evidence>